<name>A0A9D3XZW8_DREPO</name>
<reference evidence="1" key="1">
    <citation type="journal article" date="2019" name="bioRxiv">
        <title>The Genome of the Zebra Mussel, Dreissena polymorpha: A Resource for Invasive Species Research.</title>
        <authorList>
            <person name="McCartney M.A."/>
            <person name="Auch B."/>
            <person name="Kono T."/>
            <person name="Mallez S."/>
            <person name="Zhang Y."/>
            <person name="Obille A."/>
            <person name="Becker A."/>
            <person name="Abrahante J.E."/>
            <person name="Garbe J."/>
            <person name="Badalamenti J.P."/>
            <person name="Herman A."/>
            <person name="Mangelson H."/>
            <person name="Liachko I."/>
            <person name="Sullivan S."/>
            <person name="Sone E.D."/>
            <person name="Koren S."/>
            <person name="Silverstein K.A.T."/>
            <person name="Beckman K.B."/>
            <person name="Gohl D.M."/>
        </authorList>
    </citation>
    <scope>NUCLEOTIDE SEQUENCE</scope>
    <source>
        <strain evidence="1">Duluth1</strain>
        <tissue evidence="1">Whole animal</tissue>
    </source>
</reference>
<proteinExistence type="predicted"/>
<comment type="caution">
    <text evidence="1">The sequence shown here is derived from an EMBL/GenBank/DDBJ whole genome shotgun (WGS) entry which is preliminary data.</text>
</comment>
<dbReference type="Proteomes" id="UP000828390">
    <property type="component" value="Unassembled WGS sequence"/>
</dbReference>
<reference evidence="1" key="2">
    <citation type="submission" date="2020-11" db="EMBL/GenBank/DDBJ databases">
        <authorList>
            <person name="McCartney M.A."/>
            <person name="Auch B."/>
            <person name="Kono T."/>
            <person name="Mallez S."/>
            <person name="Becker A."/>
            <person name="Gohl D.M."/>
            <person name="Silverstein K.A.T."/>
            <person name="Koren S."/>
            <person name="Bechman K.B."/>
            <person name="Herman A."/>
            <person name="Abrahante J.E."/>
            <person name="Garbe J."/>
        </authorList>
    </citation>
    <scope>NUCLEOTIDE SEQUENCE</scope>
    <source>
        <strain evidence="1">Duluth1</strain>
        <tissue evidence="1">Whole animal</tissue>
    </source>
</reference>
<gene>
    <name evidence="1" type="ORF">DPMN_193039</name>
</gene>
<evidence type="ECO:0000313" key="1">
    <source>
        <dbReference type="EMBL" id="KAH3690077.1"/>
    </source>
</evidence>
<keyword evidence="2" id="KW-1185">Reference proteome</keyword>
<sequence>MVRKQLKELDGTVFRVFEQIPQDVFQKRQQLVPKIKDARRQGKRAYLANATLYIDVVPQRA</sequence>
<organism evidence="1 2">
    <name type="scientific">Dreissena polymorpha</name>
    <name type="common">Zebra mussel</name>
    <name type="synonym">Mytilus polymorpha</name>
    <dbReference type="NCBI Taxonomy" id="45954"/>
    <lineage>
        <taxon>Eukaryota</taxon>
        <taxon>Metazoa</taxon>
        <taxon>Spiralia</taxon>
        <taxon>Lophotrochozoa</taxon>
        <taxon>Mollusca</taxon>
        <taxon>Bivalvia</taxon>
        <taxon>Autobranchia</taxon>
        <taxon>Heteroconchia</taxon>
        <taxon>Euheterodonta</taxon>
        <taxon>Imparidentia</taxon>
        <taxon>Neoheterodontei</taxon>
        <taxon>Myida</taxon>
        <taxon>Dreissenoidea</taxon>
        <taxon>Dreissenidae</taxon>
        <taxon>Dreissena</taxon>
    </lineage>
</organism>
<accession>A0A9D3XZW8</accession>
<protein>
    <submittedName>
        <fullName evidence="1">Uncharacterized protein</fullName>
    </submittedName>
</protein>
<dbReference type="AlphaFoldDB" id="A0A9D3XZW8"/>
<dbReference type="EMBL" id="JAIWYP010000080">
    <property type="protein sequence ID" value="KAH3690077.1"/>
    <property type="molecule type" value="Genomic_DNA"/>
</dbReference>
<evidence type="ECO:0000313" key="2">
    <source>
        <dbReference type="Proteomes" id="UP000828390"/>
    </source>
</evidence>